<accession>A0AAV8ZUF1</accession>
<feature type="non-terminal residue" evidence="1">
    <location>
        <position position="1"/>
    </location>
</feature>
<name>A0AAV8ZUF1_9CUCU</name>
<reference evidence="1" key="1">
    <citation type="journal article" date="2023" name="Insect Mol. Biol.">
        <title>Genome sequencing provides insights into the evolution of gene families encoding plant cell wall-degrading enzymes in longhorned beetles.</title>
        <authorList>
            <person name="Shin N.R."/>
            <person name="Okamura Y."/>
            <person name="Kirsch R."/>
            <person name="Pauchet Y."/>
        </authorList>
    </citation>
    <scope>NUCLEOTIDE SEQUENCE</scope>
    <source>
        <strain evidence="1">RBIC_L_NR</strain>
    </source>
</reference>
<protein>
    <submittedName>
        <fullName evidence="1">Uncharacterized protein</fullName>
    </submittedName>
</protein>
<dbReference type="Proteomes" id="UP001162156">
    <property type="component" value="Unassembled WGS sequence"/>
</dbReference>
<sequence length="59" mass="7121">YSNRWNLKMRRPVTVTCEGKKNNIEDSENLDKLKTDLTTVQRECYEVELKIKSEEMERK</sequence>
<evidence type="ECO:0000313" key="2">
    <source>
        <dbReference type="Proteomes" id="UP001162156"/>
    </source>
</evidence>
<comment type="caution">
    <text evidence="1">The sequence shown here is derived from an EMBL/GenBank/DDBJ whole genome shotgun (WGS) entry which is preliminary data.</text>
</comment>
<gene>
    <name evidence="1" type="ORF">NQ314_000250</name>
</gene>
<dbReference type="AlphaFoldDB" id="A0AAV8ZUF1"/>
<organism evidence="1 2">
    <name type="scientific">Rhamnusium bicolor</name>
    <dbReference type="NCBI Taxonomy" id="1586634"/>
    <lineage>
        <taxon>Eukaryota</taxon>
        <taxon>Metazoa</taxon>
        <taxon>Ecdysozoa</taxon>
        <taxon>Arthropoda</taxon>
        <taxon>Hexapoda</taxon>
        <taxon>Insecta</taxon>
        <taxon>Pterygota</taxon>
        <taxon>Neoptera</taxon>
        <taxon>Endopterygota</taxon>
        <taxon>Coleoptera</taxon>
        <taxon>Polyphaga</taxon>
        <taxon>Cucujiformia</taxon>
        <taxon>Chrysomeloidea</taxon>
        <taxon>Cerambycidae</taxon>
        <taxon>Lepturinae</taxon>
        <taxon>Rhagiini</taxon>
        <taxon>Rhamnusium</taxon>
    </lineage>
</organism>
<evidence type="ECO:0000313" key="1">
    <source>
        <dbReference type="EMBL" id="KAJ8972275.1"/>
    </source>
</evidence>
<dbReference type="EMBL" id="JANEYF010000096">
    <property type="protein sequence ID" value="KAJ8972275.1"/>
    <property type="molecule type" value="Genomic_DNA"/>
</dbReference>
<proteinExistence type="predicted"/>
<keyword evidence="2" id="KW-1185">Reference proteome</keyword>